<dbReference type="PROSITE" id="PS51257">
    <property type="entry name" value="PROKAR_LIPOPROTEIN"/>
    <property type="match status" value="1"/>
</dbReference>
<sequence>MKNWILTLSVVLLMLGCKTSPKEESLSSMLMVMATENAYIVNGVEVNKTDHDAFLAALKQTGYSNLLLTGLEIGDLLQVSSQLDDAGFSLYYINSDSEIKAIYVD</sequence>
<accession>A0ABT7T1G9</accession>
<dbReference type="Proteomes" id="UP001234343">
    <property type="component" value="Unassembled WGS sequence"/>
</dbReference>
<name>A0ABT7T1G9_9ALTE</name>
<comment type="caution">
    <text evidence="1">The sequence shown here is derived from an EMBL/GenBank/DDBJ whole genome shotgun (WGS) entry which is preliminary data.</text>
</comment>
<dbReference type="RefSeq" id="WP_289367222.1">
    <property type="nucleotide sequence ID" value="NZ_JAUCBP010000014.1"/>
</dbReference>
<protein>
    <submittedName>
        <fullName evidence="1">Uncharacterized protein</fullName>
    </submittedName>
</protein>
<reference evidence="1 2" key="1">
    <citation type="submission" date="2023-06" db="EMBL/GenBank/DDBJ databases">
        <title>Alteromonas sp. ASW11-36 isolated from intertidal sand.</title>
        <authorList>
            <person name="Li Y."/>
        </authorList>
    </citation>
    <scope>NUCLEOTIDE SEQUENCE [LARGE SCALE GENOMIC DNA]</scope>
    <source>
        <strain evidence="1 2">ASW11-36</strain>
    </source>
</reference>
<gene>
    <name evidence="1" type="ORF">QTP81_16960</name>
</gene>
<dbReference type="EMBL" id="JAUCBP010000014">
    <property type="protein sequence ID" value="MDM7862300.1"/>
    <property type="molecule type" value="Genomic_DNA"/>
</dbReference>
<evidence type="ECO:0000313" key="1">
    <source>
        <dbReference type="EMBL" id="MDM7862300.1"/>
    </source>
</evidence>
<keyword evidence="2" id="KW-1185">Reference proteome</keyword>
<proteinExistence type="predicted"/>
<evidence type="ECO:0000313" key="2">
    <source>
        <dbReference type="Proteomes" id="UP001234343"/>
    </source>
</evidence>
<organism evidence="1 2">
    <name type="scientific">Alteromonas arenosi</name>
    <dbReference type="NCBI Taxonomy" id="3055817"/>
    <lineage>
        <taxon>Bacteria</taxon>
        <taxon>Pseudomonadati</taxon>
        <taxon>Pseudomonadota</taxon>
        <taxon>Gammaproteobacteria</taxon>
        <taxon>Alteromonadales</taxon>
        <taxon>Alteromonadaceae</taxon>
        <taxon>Alteromonas/Salinimonas group</taxon>
        <taxon>Alteromonas</taxon>
    </lineage>
</organism>